<name>A0A0G0KHS6_9BACT</name>
<feature type="domain" description="MPN" evidence="7">
    <location>
        <begin position="114"/>
        <end position="235"/>
    </location>
</feature>
<dbReference type="InterPro" id="IPR001405">
    <property type="entry name" value="UPF0758"/>
</dbReference>
<evidence type="ECO:0000256" key="1">
    <source>
        <dbReference type="ARBA" id="ARBA00022670"/>
    </source>
</evidence>
<accession>A0A0G0KHS6</accession>
<dbReference type="Pfam" id="PF20582">
    <property type="entry name" value="UPF0758_N"/>
    <property type="match status" value="1"/>
</dbReference>
<dbReference type="InterPro" id="IPR020891">
    <property type="entry name" value="UPF0758_CS"/>
</dbReference>
<evidence type="ECO:0000256" key="4">
    <source>
        <dbReference type="ARBA" id="ARBA00022833"/>
    </source>
</evidence>
<keyword evidence="1" id="KW-0645">Protease</keyword>
<keyword evidence="4" id="KW-0862">Zinc</keyword>
<dbReference type="EMBL" id="LBVC01000024">
    <property type="protein sequence ID" value="KKQ78337.1"/>
    <property type="molecule type" value="Genomic_DNA"/>
</dbReference>
<dbReference type="InterPro" id="IPR037518">
    <property type="entry name" value="MPN"/>
</dbReference>
<dbReference type="PANTHER" id="PTHR30471:SF3">
    <property type="entry name" value="UPF0758 PROTEIN YEES-RELATED"/>
    <property type="match status" value="1"/>
</dbReference>
<dbReference type="NCBIfam" id="NF000642">
    <property type="entry name" value="PRK00024.1"/>
    <property type="match status" value="1"/>
</dbReference>
<dbReference type="PROSITE" id="PS50249">
    <property type="entry name" value="MPN"/>
    <property type="match status" value="1"/>
</dbReference>
<evidence type="ECO:0000256" key="2">
    <source>
        <dbReference type="ARBA" id="ARBA00022723"/>
    </source>
</evidence>
<dbReference type="Gene3D" id="1.10.150.20">
    <property type="entry name" value="5' to 3' exonuclease, C-terminal subdomain"/>
    <property type="match status" value="1"/>
</dbReference>
<dbReference type="Pfam" id="PF04002">
    <property type="entry name" value="RadC"/>
    <property type="match status" value="1"/>
</dbReference>
<dbReference type="Proteomes" id="UP000034324">
    <property type="component" value="Unassembled WGS sequence"/>
</dbReference>
<dbReference type="PATRIC" id="fig|1618432.3.peg.374"/>
<keyword evidence="5" id="KW-0482">Metalloprotease</keyword>
<keyword evidence="2" id="KW-0479">Metal-binding</keyword>
<dbReference type="NCBIfam" id="TIGR00608">
    <property type="entry name" value="radc"/>
    <property type="match status" value="1"/>
</dbReference>
<dbReference type="PANTHER" id="PTHR30471">
    <property type="entry name" value="DNA REPAIR PROTEIN RADC"/>
    <property type="match status" value="1"/>
</dbReference>
<dbReference type="AlphaFoldDB" id="A0A0G0KHS6"/>
<reference evidence="8 9" key="1">
    <citation type="journal article" date="2015" name="Nature">
        <title>rRNA introns, odd ribosomes, and small enigmatic genomes across a large radiation of phyla.</title>
        <authorList>
            <person name="Brown C.T."/>
            <person name="Hug L.A."/>
            <person name="Thomas B.C."/>
            <person name="Sharon I."/>
            <person name="Castelle C.J."/>
            <person name="Singh A."/>
            <person name="Wilkins M.J."/>
            <person name="Williams K.H."/>
            <person name="Banfield J.F."/>
        </authorList>
    </citation>
    <scope>NUCLEOTIDE SEQUENCE [LARGE SCALE GENOMIC DNA]</scope>
</reference>
<evidence type="ECO:0000256" key="3">
    <source>
        <dbReference type="ARBA" id="ARBA00022801"/>
    </source>
</evidence>
<sequence>MSNKNILNSSIKKIHPSEGHRKRLREKFLEFGLSGFLDYEIVELLLTLGTPRKDCKAIAKEAIKNFKTLKGVLDADVSELTTINGIGMSNVLGIILFRAISEQYSKEKISPKILLNSSKLVAEYLQTKIGNKKEEHFMILYFDTRNKLINEEISIGTLNASLVHPREVFKKAIKDNIAQIIVAHNHPSGDPNPSEEDISTTNRLIEVGKLVGISIIDHLVITLNDYFSFKEKGIITTKI</sequence>
<dbReference type="InterPro" id="IPR025657">
    <property type="entry name" value="RadC_JAB"/>
</dbReference>
<dbReference type="GO" id="GO:0008237">
    <property type="term" value="F:metallopeptidase activity"/>
    <property type="evidence" value="ECO:0007669"/>
    <property type="project" value="UniProtKB-KW"/>
</dbReference>
<evidence type="ECO:0000313" key="9">
    <source>
        <dbReference type="Proteomes" id="UP000034324"/>
    </source>
</evidence>
<comment type="caution">
    <text evidence="8">The sequence shown here is derived from an EMBL/GenBank/DDBJ whole genome shotgun (WGS) entry which is preliminary data.</text>
</comment>
<dbReference type="InterPro" id="IPR046778">
    <property type="entry name" value="UPF0758_N"/>
</dbReference>
<organism evidence="8 9">
    <name type="scientific">Candidatus Daviesbacteria bacterium GW2011_GWF2_38_6</name>
    <dbReference type="NCBI Taxonomy" id="1618432"/>
    <lineage>
        <taxon>Bacteria</taxon>
        <taxon>Candidatus Daviesiibacteriota</taxon>
    </lineage>
</organism>
<evidence type="ECO:0000259" key="7">
    <source>
        <dbReference type="PROSITE" id="PS50249"/>
    </source>
</evidence>
<proteinExistence type="inferred from homology"/>
<evidence type="ECO:0000313" key="8">
    <source>
        <dbReference type="EMBL" id="KKQ78337.1"/>
    </source>
</evidence>
<gene>
    <name evidence="8" type="ORF">US99_C0024G0004</name>
</gene>
<dbReference type="GO" id="GO:0046872">
    <property type="term" value="F:metal ion binding"/>
    <property type="evidence" value="ECO:0007669"/>
    <property type="project" value="UniProtKB-KW"/>
</dbReference>
<evidence type="ECO:0000256" key="6">
    <source>
        <dbReference type="RuleBase" id="RU003797"/>
    </source>
</evidence>
<dbReference type="CDD" id="cd08071">
    <property type="entry name" value="MPN_DUF2466"/>
    <property type="match status" value="1"/>
</dbReference>
<evidence type="ECO:0000256" key="5">
    <source>
        <dbReference type="ARBA" id="ARBA00023049"/>
    </source>
</evidence>
<dbReference type="PROSITE" id="PS01302">
    <property type="entry name" value="UPF0758"/>
    <property type="match status" value="1"/>
</dbReference>
<dbReference type="GO" id="GO:0006508">
    <property type="term" value="P:proteolysis"/>
    <property type="evidence" value="ECO:0007669"/>
    <property type="project" value="UniProtKB-KW"/>
</dbReference>
<comment type="similarity">
    <text evidence="6">Belongs to the UPF0758 family.</text>
</comment>
<protein>
    <submittedName>
        <fullName evidence="8">Repair protein radC-like protein</fullName>
    </submittedName>
</protein>
<keyword evidence="3" id="KW-0378">Hydrolase</keyword>
<dbReference type="Gene3D" id="3.40.140.10">
    <property type="entry name" value="Cytidine Deaminase, domain 2"/>
    <property type="match status" value="1"/>
</dbReference>